<name>A0ABU0J8S0_9HYPH</name>
<evidence type="ECO:0000313" key="2">
    <source>
        <dbReference type="EMBL" id="MDQ0470675.1"/>
    </source>
</evidence>
<organism evidence="2 3">
    <name type="scientific">Labrys wisconsinensis</name>
    <dbReference type="NCBI Taxonomy" id="425677"/>
    <lineage>
        <taxon>Bacteria</taxon>
        <taxon>Pseudomonadati</taxon>
        <taxon>Pseudomonadota</taxon>
        <taxon>Alphaproteobacteria</taxon>
        <taxon>Hyphomicrobiales</taxon>
        <taxon>Xanthobacteraceae</taxon>
        <taxon>Labrys</taxon>
    </lineage>
</organism>
<evidence type="ECO:0000259" key="1">
    <source>
        <dbReference type="Pfam" id="PF13521"/>
    </source>
</evidence>
<dbReference type="InterPro" id="IPR027417">
    <property type="entry name" value="P-loop_NTPase"/>
</dbReference>
<keyword evidence="3" id="KW-1185">Reference proteome</keyword>
<proteinExistence type="predicted"/>
<dbReference type="SUPFAM" id="SSF52540">
    <property type="entry name" value="P-loop containing nucleoside triphosphate hydrolases"/>
    <property type="match status" value="1"/>
</dbReference>
<dbReference type="InterPro" id="IPR038727">
    <property type="entry name" value="NadR/Ttd14_AAA_dom"/>
</dbReference>
<gene>
    <name evidence="2" type="ORF">QO011_003694</name>
</gene>
<evidence type="ECO:0000313" key="3">
    <source>
        <dbReference type="Proteomes" id="UP001242480"/>
    </source>
</evidence>
<sequence>MSAQTDRFFVLTGGPGSGKSTLIAALERAGHACMPEAGRAVIQDQMRIDGPALPWRDPAAFAELMLGLDMRSHAMAGAAPGPVFFDRGVPDVPGYLALTGLPVPGHMQRAAETVRYNRLVFIAPPWPAIFGQDAERRQDFDEAVRTHAAMAAIYGELGYELVELPLAPVEARLAFVRAHLPFACGT</sequence>
<feature type="domain" description="NadR/Ttd14 AAA" evidence="1">
    <location>
        <begin position="9"/>
        <end position="172"/>
    </location>
</feature>
<dbReference type="Pfam" id="PF13521">
    <property type="entry name" value="AAA_28"/>
    <property type="match status" value="1"/>
</dbReference>
<dbReference type="Proteomes" id="UP001242480">
    <property type="component" value="Unassembled WGS sequence"/>
</dbReference>
<accession>A0ABU0J8S0</accession>
<protein>
    <submittedName>
        <fullName evidence="2">ATPase</fullName>
    </submittedName>
</protein>
<dbReference type="RefSeq" id="WP_307274831.1">
    <property type="nucleotide sequence ID" value="NZ_JAUSVX010000006.1"/>
</dbReference>
<dbReference type="EMBL" id="JAUSVX010000006">
    <property type="protein sequence ID" value="MDQ0470675.1"/>
    <property type="molecule type" value="Genomic_DNA"/>
</dbReference>
<comment type="caution">
    <text evidence="2">The sequence shown here is derived from an EMBL/GenBank/DDBJ whole genome shotgun (WGS) entry which is preliminary data.</text>
</comment>
<reference evidence="2 3" key="1">
    <citation type="submission" date="2023-07" db="EMBL/GenBank/DDBJ databases">
        <title>Genomic Encyclopedia of Type Strains, Phase IV (KMG-IV): sequencing the most valuable type-strain genomes for metagenomic binning, comparative biology and taxonomic classification.</title>
        <authorList>
            <person name="Goeker M."/>
        </authorList>
    </citation>
    <scope>NUCLEOTIDE SEQUENCE [LARGE SCALE GENOMIC DNA]</scope>
    <source>
        <strain evidence="2 3">DSM 19619</strain>
    </source>
</reference>
<dbReference type="Gene3D" id="3.40.50.300">
    <property type="entry name" value="P-loop containing nucleotide triphosphate hydrolases"/>
    <property type="match status" value="1"/>
</dbReference>